<gene>
    <name evidence="1" type="ORF">CMUST_13935</name>
</gene>
<dbReference type="STRING" id="571915.CMUST_13935"/>
<reference evidence="1 2" key="1">
    <citation type="journal article" date="2015" name="Genome Announc.">
        <title>Complete Genome Sequence of the Type Strain Corynebacterium mustelae DSM 45274, Isolated from Various Tissues of a Male Ferret with Lethal Sepsis.</title>
        <authorList>
            <person name="Ruckert C."/>
            <person name="Eimer J."/>
            <person name="Winkler A."/>
            <person name="Tauch A."/>
        </authorList>
    </citation>
    <scope>NUCLEOTIDE SEQUENCE [LARGE SCALE GENOMIC DNA]</scope>
    <source>
        <strain evidence="1 2">DSM 45274</strain>
    </source>
</reference>
<reference evidence="2" key="2">
    <citation type="submission" date="2015-05" db="EMBL/GenBank/DDBJ databases">
        <title>Complete genome sequence of Corynebacterium mustelae DSM 45274, isolated from various tissues of a male ferret with lethal sepsis.</title>
        <authorList>
            <person name="Ruckert C."/>
            <person name="Albersmeier A."/>
            <person name="Winkler A."/>
            <person name="Tauch A."/>
        </authorList>
    </citation>
    <scope>NUCLEOTIDE SEQUENCE [LARGE SCALE GENOMIC DNA]</scope>
    <source>
        <strain evidence="2">DSM 45274</strain>
    </source>
</reference>
<dbReference type="KEGG" id="cmv:CMUST_13935"/>
<dbReference type="AlphaFoldDB" id="A0A0G3H0Z4"/>
<sequence length="40" mass="4285">MNYIGSGCFGATKNILALSCVVGANSLYVVVHTTRFGRYT</sequence>
<organism evidence="1 2">
    <name type="scientific">Corynebacterium mustelae</name>
    <dbReference type="NCBI Taxonomy" id="571915"/>
    <lineage>
        <taxon>Bacteria</taxon>
        <taxon>Bacillati</taxon>
        <taxon>Actinomycetota</taxon>
        <taxon>Actinomycetes</taxon>
        <taxon>Mycobacteriales</taxon>
        <taxon>Corynebacteriaceae</taxon>
        <taxon>Corynebacterium</taxon>
    </lineage>
</organism>
<dbReference type="Proteomes" id="UP000035199">
    <property type="component" value="Chromosome"/>
</dbReference>
<proteinExistence type="predicted"/>
<evidence type="ECO:0000313" key="2">
    <source>
        <dbReference type="Proteomes" id="UP000035199"/>
    </source>
</evidence>
<dbReference type="EMBL" id="CP011542">
    <property type="protein sequence ID" value="AKK07081.1"/>
    <property type="molecule type" value="Genomic_DNA"/>
</dbReference>
<accession>A0A0G3H0Z4</accession>
<name>A0A0G3H0Z4_9CORY</name>
<keyword evidence="2" id="KW-1185">Reference proteome</keyword>
<evidence type="ECO:0000313" key="1">
    <source>
        <dbReference type="EMBL" id="AKK07081.1"/>
    </source>
</evidence>
<protein>
    <submittedName>
        <fullName evidence="1">Uncharacterized protein</fullName>
    </submittedName>
</protein>